<dbReference type="InterPro" id="IPR036396">
    <property type="entry name" value="Cyt_P450_sf"/>
</dbReference>
<dbReference type="Gene3D" id="1.10.630.10">
    <property type="entry name" value="Cytochrome P450"/>
    <property type="match status" value="1"/>
</dbReference>
<gene>
    <name evidence="8" type="ORF">DVS28_a4255</name>
</gene>
<dbReference type="GO" id="GO:0005506">
    <property type="term" value="F:iron ion binding"/>
    <property type="evidence" value="ECO:0007669"/>
    <property type="project" value="InterPro"/>
</dbReference>
<evidence type="ECO:0000313" key="9">
    <source>
        <dbReference type="Proteomes" id="UP000264006"/>
    </source>
</evidence>
<dbReference type="PANTHER" id="PTHR46696">
    <property type="entry name" value="P450, PUTATIVE (EUROFUNG)-RELATED"/>
    <property type="match status" value="1"/>
</dbReference>
<organism evidence="8 9">
    <name type="scientific">Euzebya pacifica</name>
    <dbReference type="NCBI Taxonomy" id="1608957"/>
    <lineage>
        <taxon>Bacteria</taxon>
        <taxon>Bacillati</taxon>
        <taxon>Actinomycetota</taxon>
        <taxon>Nitriliruptoria</taxon>
        <taxon>Euzebyales</taxon>
    </lineage>
</organism>
<dbReference type="InterPro" id="IPR001128">
    <property type="entry name" value="Cyt_P450"/>
</dbReference>
<dbReference type="EMBL" id="CP031165">
    <property type="protein sequence ID" value="AXV08921.1"/>
    <property type="molecule type" value="Genomic_DNA"/>
</dbReference>
<dbReference type="FunFam" id="1.10.630.10:FF:000018">
    <property type="entry name" value="Cytochrome P450 monooxygenase"/>
    <property type="match status" value="1"/>
</dbReference>
<keyword evidence="2 7" id="KW-0349">Heme</keyword>
<keyword evidence="4 7" id="KW-0560">Oxidoreductase</keyword>
<evidence type="ECO:0000256" key="6">
    <source>
        <dbReference type="ARBA" id="ARBA00023033"/>
    </source>
</evidence>
<name>A0A346Y374_9ACTN</name>
<keyword evidence="6 7" id="KW-0503">Monooxygenase</keyword>
<sequence length="418" mass="45596">MTTTALDDVDLLSPEATEDPYATMQALRDTAPAVWSDRHQAWIVARYRDVESALTDRRLSSDRVAPVLARARAEDAPGEESSASRILEILKSWMVVSDPPAHTRLRKLAAGAFKGQRISLMGEAIQARVDQILDDFIASGERDLIHHVAYPLPAAVIAEMMGVPLEDQDRFRAWSDELALVAFGAGGAARGDRHERALRGIEEMFAYLQGLVDAARAEPGEDMISALAAPVEDGDRLDDQELLSMLALLLFAGHETTINATANGVLALLRNPEQMEAMRQDPDMAAKAVEELLRIDGPIKVLVRWVLEDIELDGVTVPAGDRIFLALAGANHDPDYFDDAGSLDITRHPNRHVAFGRGIHACIGAQLARLEMRHMLQSIVERLPGLRLADDATLEYVPSLASRALKSLPVAHDAVPAS</sequence>
<evidence type="ECO:0000256" key="7">
    <source>
        <dbReference type="RuleBase" id="RU000461"/>
    </source>
</evidence>
<dbReference type="CDD" id="cd20625">
    <property type="entry name" value="CYP164-like"/>
    <property type="match status" value="1"/>
</dbReference>
<dbReference type="KEGG" id="euz:DVS28_a4255"/>
<dbReference type="PANTHER" id="PTHR46696:SF6">
    <property type="entry name" value="P450, PUTATIVE (EUROFUNG)-RELATED"/>
    <property type="match status" value="1"/>
</dbReference>
<protein>
    <submittedName>
        <fullName evidence="8">Putative cytochrome P450 hydroxylase</fullName>
    </submittedName>
</protein>
<evidence type="ECO:0000256" key="4">
    <source>
        <dbReference type="ARBA" id="ARBA00023002"/>
    </source>
</evidence>
<dbReference type="AlphaFoldDB" id="A0A346Y374"/>
<proteinExistence type="inferred from homology"/>
<dbReference type="Proteomes" id="UP000264006">
    <property type="component" value="Chromosome"/>
</dbReference>
<evidence type="ECO:0000256" key="5">
    <source>
        <dbReference type="ARBA" id="ARBA00023004"/>
    </source>
</evidence>
<dbReference type="GO" id="GO:0020037">
    <property type="term" value="F:heme binding"/>
    <property type="evidence" value="ECO:0007669"/>
    <property type="project" value="InterPro"/>
</dbReference>
<accession>A0A346Y374</accession>
<dbReference type="SUPFAM" id="SSF48264">
    <property type="entry name" value="Cytochrome P450"/>
    <property type="match status" value="1"/>
</dbReference>
<keyword evidence="9" id="KW-1185">Reference proteome</keyword>
<dbReference type="GO" id="GO:0004497">
    <property type="term" value="F:monooxygenase activity"/>
    <property type="evidence" value="ECO:0007669"/>
    <property type="project" value="UniProtKB-KW"/>
</dbReference>
<evidence type="ECO:0000256" key="2">
    <source>
        <dbReference type="ARBA" id="ARBA00022617"/>
    </source>
</evidence>
<evidence type="ECO:0000256" key="3">
    <source>
        <dbReference type="ARBA" id="ARBA00022723"/>
    </source>
</evidence>
<keyword evidence="3 7" id="KW-0479">Metal-binding</keyword>
<dbReference type="OrthoDB" id="5241086at2"/>
<dbReference type="InterPro" id="IPR017972">
    <property type="entry name" value="Cyt_P450_CS"/>
</dbReference>
<dbReference type="GO" id="GO:0016705">
    <property type="term" value="F:oxidoreductase activity, acting on paired donors, with incorporation or reduction of molecular oxygen"/>
    <property type="evidence" value="ECO:0007669"/>
    <property type="project" value="InterPro"/>
</dbReference>
<dbReference type="RefSeq" id="WP_114593191.1">
    <property type="nucleotide sequence ID" value="NZ_CP031165.1"/>
</dbReference>
<evidence type="ECO:0000313" key="8">
    <source>
        <dbReference type="EMBL" id="AXV08921.1"/>
    </source>
</evidence>
<reference evidence="8 9" key="1">
    <citation type="submission" date="2018-09" db="EMBL/GenBank/DDBJ databases">
        <title>Complete genome sequence of Euzebya sp. DY32-46 isolated from seawater of Pacific Ocean.</title>
        <authorList>
            <person name="Xu L."/>
            <person name="Wu Y.-H."/>
            <person name="Xu X.-W."/>
        </authorList>
    </citation>
    <scope>NUCLEOTIDE SEQUENCE [LARGE SCALE GENOMIC DNA]</scope>
    <source>
        <strain evidence="8 9">DY32-46</strain>
    </source>
</reference>
<dbReference type="PROSITE" id="PS00086">
    <property type="entry name" value="CYTOCHROME_P450"/>
    <property type="match status" value="1"/>
</dbReference>
<dbReference type="Pfam" id="PF00067">
    <property type="entry name" value="p450"/>
    <property type="match status" value="1"/>
</dbReference>
<dbReference type="InterPro" id="IPR002397">
    <property type="entry name" value="Cyt_P450_B"/>
</dbReference>
<keyword evidence="5 7" id="KW-0408">Iron</keyword>
<comment type="similarity">
    <text evidence="1 7">Belongs to the cytochrome P450 family.</text>
</comment>
<evidence type="ECO:0000256" key="1">
    <source>
        <dbReference type="ARBA" id="ARBA00010617"/>
    </source>
</evidence>
<dbReference type="PRINTS" id="PR00359">
    <property type="entry name" value="BP450"/>
</dbReference>